<protein>
    <submittedName>
        <fullName evidence="6">Ephrin_rec_like domain-containing protein</fullName>
    </submittedName>
</protein>
<gene>
    <name evidence="4" type="ORF">HDID_LOCUS10404</name>
</gene>
<name>A0A0R3SXD9_HYMDI</name>
<evidence type="ECO:0000313" key="6">
    <source>
        <dbReference type="WBParaSite" id="HDID_0001040601-mRNA-1"/>
    </source>
</evidence>
<sequence>MDHFYSRNSEKTSSKQVTSKTEGHRLGNSLNLLSQRTMSTITCKTFKSQTTGFFGTDNLPKSRPLSMDEELIYNQFSLVHYIQPLIIWTYTIPNANSSISEVWKNETDAFCKKLRSIDEYQLSPCLSVSVNQVPIEYSTAMQTNLTVTISLCNNALNLLSNPGKINTTSQITLSYLHAVTKSELDFRLLKTLYNNGSFAMIHTSVGVICPTGTQIKYPRIKLPFITTDDYVIKNGSSKPILEQESAYELISLPLSCRACPPGYVPKSPYGYGQCQPCPRGYYRGETGWPSTAGCLVCPDGYTTLQDGSTSPQDCVIDGGLLARVIMNSAAWIYHNFMELIIASYETSETYKRRSSIHISSEQEKEENSEAVFLFNRIHPGALVLAVFYFLIIALCCSLCCYRICLIYRYRMMHSRQLHLLRKSIVIGQLNALDDVKDFLRQDFSREENKSPAGAGDVGGNVENVADEK</sequence>
<reference evidence="4 5" key="2">
    <citation type="submission" date="2018-11" db="EMBL/GenBank/DDBJ databases">
        <authorList>
            <consortium name="Pathogen Informatics"/>
        </authorList>
    </citation>
    <scope>NUCLEOTIDE SEQUENCE [LARGE SCALE GENOMIC DNA]</scope>
</reference>
<feature type="transmembrane region" description="Helical" evidence="2">
    <location>
        <begin position="381"/>
        <end position="405"/>
    </location>
</feature>
<dbReference type="SMART" id="SM01411">
    <property type="entry name" value="Ephrin_rec_like"/>
    <property type="match status" value="1"/>
</dbReference>
<dbReference type="Pfam" id="PF07699">
    <property type="entry name" value="Ephrin_rec_like"/>
    <property type="match status" value="1"/>
</dbReference>
<reference evidence="6" key="1">
    <citation type="submission" date="2017-02" db="UniProtKB">
        <authorList>
            <consortium name="WormBaseParasite"/>
        </authorList>
    </citation>
    <scope>IDENTIFICATION</scope>
</reference>
<evidence type="ECO:0000256" key="1">
    <source>
        <dbReference type="SAM" id="MobiDB-lite"/>
    </source>
</evidence>
<proteinExistence type="predicted"/>
<keyword evidence="2" id="KW-0812">Transmembrane</keyword>
<dbReference type="EMBL" id="UYSG01011664">
    <property type="protein sequence ID" value="VDL63259.1"/>
    <property type="molecule type" value="Genomic_DNA"/>
</dbReference>
<evidence type="ECO:0000259" key="3">
    <source>
        <dbReference type="Pfam" id="PF07699"/>
    </source>
</evidence>
<feature type="region of interest" description="Disordered" evidence="1">
    <location>
        <begin position="1"/>
        <end position="22"/>
    </location>
</feature>
<dbReference type="AlphaFoldDB" id="A0A0R3SXD9"/>
<dbReference type="WBParaSite" id="HDID_0001040601-mRNA-1">
    <property type="protein sequence ID" value="HDID_0001040601-mRNA-1"/>
    <property type="gene ID" value="HDID_0001040601"/>
</dbReference>
<dbReference type="Gene3D" id="2.10.50.10">
    <property type="entry name" value="Tumor Necrosis Factor Receptor, subunit A, domain 2"/>
    <property type="match status" value="1"/>
</dbReference>
<organism evidence="6">
    <name type="scientific">Hymenolepis diminuta</name>
    <name type="common">Rat tapeworm</name>
    <dbReference type="NCBI Taxonomy" id="6216"/>
    <lineage>
        <taxon>Eukaryota</taxon>
        <taxon>Metazoa</taxon>
        <taxon>Spiralia</taxon>
        <taxon>Lophotrochozoa</taxon>
        <taxon>Platyhelminthes</taxon>
        <taxon>Cestoda</taxon>
        <taxon>Eucestoda</taxon>
        <taxon>Cyclophyllidea</taxon>
        <taxon>Hymenolepididae</taxon>
        <taxon>Hymenolepis</taxon>
    </lineage>
</organism>
<dbReference type="Proteomes" id="UP000274504">
    <property type="component" value="Unassembled WGS sequence"/>
</dbReference>
<accession>A0A0R3SXD9</accession>
<keyword evidence="2" id="KW-1133">Transmembrane helix</keyword>
<feature type="domain" description="Tyrosine-protein kinase ephrin type A/B receptor-like" evidence="3">
    <location>
        <begin position="270"/>
        <end position="314"/>
    </location>
</feature>
<evidence type="ECO:0000256" key="2">
    <source>
        <dbReference type="SAM" id="Phobius"/>
    </source>
</evidence>
<feature type="region of interest" description="Disordered" evidence="1">
    <location>
        <begin position="446"/>
        <end position="468"/>
    </location>
</feature>
<evidence type="ECO:0000313" key="4">
    <source>
        <dbReference type="EMBL" id="VDL63259.1"/>
    </source>
</evidence>
<keyword evidence="2" id="KW-0472">Membrane</keyword>
<feature type="compositionally biased region" description="Basic and acidic residues" evidence="1">
    <location>
        <begin position="1"/>
        <end position="13"/>
    </location>
</feature>
<dbReference type="OrthoDB" id="6229189at2759"/>
<evidence type="ECO:0000313" key="5">
    <source>
        <dbReference type="Proteomes" id="UP000274504"/>
    </source>
</evidence>
<dbReference type="InterPro" id="IPR011641">
    <property type="entry name" value="Tyr-kin_ephrin_A/B_rcpt-like"/>
</dbReference>